<keyword evidence="1" id="KW-0472">Membrane</keyword>
<evidence type="ECO:0000256" key="1">
    <source>
        <dbReference type="SAM" id="Phobius"/>
    </source>
</evidence>
<feature type="transmembrane region" description="Helical" evidence="1">
    <location>
        <begin position="47"/>
        <end position="68"/>
    </location>
</feature>
<name>A0A5K1K1P6_9APHY</name>
<reference evidence="2" key="1">
    <citation type="submission" date="2019-10" db="EMBL/GenBank/DDBJ databases">
        <authorList>
            <person name="Nor Muhammad N."/>
        </authorList>
    </citation>
    <scope>NUCLEOTIDE SEQUENCE</scope>
</reference>
<keyword evidence="1" id="KW-1133">Transmembrane helix</keyword>
<keyword evidence="1" id="KW-0812">Transmembrane</keyword>
<accession>A0A5K1K1P6</accession>
<dbReference type="EMBL" id="LR727574">
    <property type="protein sequence ID" value="VWO99340.1"/>
    <property type="molecule type" value="Genomic_DNA"/>
</dbReference>
<sequence length="165" mass="18378">MDGGLIKLYPEHSFRDMSPNGGECMLICGLVLVLGVGAAAFNLSLSWSLIELGAFFGLATILANVAHSTLHHLVLHPERVQSMKTTLRGWRWVCAIAEGAIIRVFSEWGRVVGLLERGEHDLLGMRFDWFCGVWGEGPRREEMQNNQMRAVLTVVMFAFLVCVFA</sequence>
<organism evidence="2">
    <name type="scientific">Ganoderma boninense</name>
    <dbReference type="NCBI Taxonomy" id="34458"/>
    <lineage>
        <taxon>Eukaryota</taxon>
        <taxon>Fungi</taxon>
        <taxon>Dikarya</taxon>
        <taxon>Basidiomycota</taxon>
        <taxon>Agaricomycotina</taxon>
        <taxon>Agaricomycetes</taxon>
        <taxon>Polyporales</taxon>
        <taxon>Polyporaceae</taxon>
        <taxon>Ganoderma</taxon>
    </lineage>
</organism>
<feature type="transmembrane region" description="Helical" evidence="1">
    <location>
        <begin position="21"/>
        <end position="41"/>
    </location>
</feature>
<protein>
    <submittedName>
        <fullName evidence="2">Uncharacterized protein</fullName>
    </submittedName>
</protein>
<dbReference type="AlphaFoldDB" id="A0A5K1K1P6"/>
<proteinExistence type="predicted"/>
<evidence type="ECO:0000313" key="2">
    <source>
        <dbReference type="EMBL" id="VWO99340.1"/>
    </source>
</evidence>
<gene>
    <name evidence="2" type="primary">I1S0N5</name>
</gene>